<dbReference type="PROSITE" id="PS51186">
    <property type="entry name" value="GNAT"/>
    <property type="match status" value="1"/>
</dbReference>
<dbReference type="EMBL" id="CAEZVG010000003">
    <property type="protein sequence ID" value="CAB4617177.1"/>
    <property type="molecule type" value="Genomic_DNA"/>
</dbReference>
<dbReference type="InterPro" id="IPR016181">
    <property type="entry name" value="Acyl_CoA_acyltransferase"/>
</dbReference>
<evidence type="ECO:0000313" key="3">
    <source>
        <dbReference type="EMBL" id="CAB4617177.1"/>
    </source>
</evidence>
<evidence type="ECO:0000313" key="2">
    <source>
        <dbReference type="EMBL" id="CAB4548864.1"/>
    </source>
</evidence>
<dbReference type="Gene3D" id="3.40.630.30">
    <property type="match status" value="1"/>
</dbReference>
<dbReference type="EMBL" id="CAEZSP010000062">
    <property type="protein sequence ID" value="CAB4548864.1"/>
    <property type="molecule type" value="Genomic_DNA"/>
</dbReference>
<name>A0A6J6HWV3_9ZZZZ</name>
<dbReference type="Pfam" id="PF13302">
    <property type="entry name" value="Acetyltransf_3"/>
    <property type="match status" value="1"/>
</dbReference>
<feature type="domain" description="N-acetyltransferase" evidence="1">
    <location>
        <begin position="3"/>
        <end position="154"/>
    </location>
</feature>
<sequence length="155" mass="17523">MAVTLRPYRPEEFDESARIRQISGSENLDNWRMRFANSGIWDDHYLHLAISVDNFLVGDLQIRHCPLSMPPGAMELGLDIALEKQGLGIGTEVLRISSKRMFNDGAHRLSGSTHIKNVAMIRAFEKAGWVHEGTLRGLFNISGELHDYESYAVIR</sequence>
<organism evidence="3">
    <name type="scientific">freshwater metagenome</name>
    <dbReference type="NCBI Taxonomy" id="449393"/>
    <lineage>
        <taxon>unclassified sequences</taxon>
        <taxon>metagenomes</taxon>
        <taxon>ecological metagenomes</taxon>
    </lineage>
</organism>
<dbReference type="AlphaFoldDB" id="A0A6J6HWV3"/>
<evidence type="ECO:0000259" key="1">
    <source>
        <dbReference type="PROSITE" id="PS51186"/>
    </source>
</evidence>
<accession>A0A6J6HWV3</accession>
<gene>
    <name evidence="2" type="ORF">UFOPK1440_00989</name>
    <name evidence="3" type="ORF">UFOPK1946_00146</name>
</gene>
<protein>
    <submittedName>
        <fullName evidence="3">Unannotated protein</fullName>
    </submittedName>
</protein>
<dbReference type="GO" id="GO:0016747">
    <property type="term" value="F:acyltransferase activity, transferring groups other than amino-acyl groups"/>
    <property type="evidence" value="ECO:0007669"/>
    <property type="project" value="InterPro"/>
</dbReference>
<proteinExistence type="predicted"/>
<reference evidence="3" key="1">
    <citation type="submission" date="2020-05" db="EMBL/GenBank/DDBJ databases">
        <authorList>
            <person name="Chiriac C."/>
            <person name="Salcher M."/>
            <person name="Ghai R."/>
            <person name="Kavagutti S V."/>
        </authorList>
    </citation>
    <scope>NUCLEOTIDE SEQUENCE</scope>
</reference>
<dbReference type="InterPro" id="IPR000182">
    <property type="entry name" value="GNAT_dom"/>
</dbReference>
<dbReference type="SUPFAM" id="SSF55729">
    <property type="entry name" value="Acyl-CoA N-acyltransferases (Nat)"/>
    <property type="match status" value="1"/>
</dbReference>